<dbReference type="PANTHER" id="PTHR45953:SF1">
    <property type="entry name" value="IDURONATE 2-SULFATASE"/>
    <property type="match status" value="1"/>
</dbReference>
<protein>
    <recommendedName>
        <fullName evidence="3">Sulfatase N-terminal domain-containing protein</fullName>
    </recommendedName>
</protein>
<accession>A0A4R5KFA5</accession>
<keyword evidence="1" id="KW-0479">Metal-binding</keyword>
<evidence type="ECO:0000313" key="5">
    <source>
        <dbReference type="Proteomes" id="UP000295636"/>
    </source>
</evidence>
<organism evidence="4 5">
    <name type="scientific">Paenibacillus piri</name>
    <dbReference type="NCBI Taxonomy" id="2547395"/>
    <lineage>
        <taxon>Bacteria</taxon>
        <taxon>Bacillati</taxon>
        <taxon>Bacillota</taxon>
        <taxon>Bacilli</taxon>
        <taxon>Bacillales</taxon>
        <taxon>Paenibacillaceae</taxon>
        <taxon>Paenibacillus</taxon>
    </lineage>
</organism>
<comment type="caution">
    <text evidence="4">The sequence shown here is derived from an EMBL/GenBank/DDBJ whole genome shotgun (WGS) entry which is preliminary data.</text>
</comment>
<dbReference type="PANTHER" id="PTHR45953">
    <property type="entry name" value="IDURONATE 2-SULFATASE"/>
    <property type="match status" value="1"/>
</dbReference>
<dbReference type="Gene3D" id="3.40.720.10">
    <property type="entry name" value="Alkaline Phosphatase, subunit A"/>
    <property type="match status" value="1"/>
</dbReference>
<dbReference type="AlphaFoldDB" id="A0A4R5KFA5"/>
<dbReference type="GO" id="GO:0046872">
    <property type="term" value="F:metal ion binding"/>
    <property type="evidence" value="ECO:0007669"/>
    <property type="project" value="UniProtKB-KW"/>
</dbReference>
<dbReference type="InterPro" id="IPR017850">
    <property type="entry name" value="Alkaline_phosphatase_core_sf"/>
</dbReference>
<keyword evidence="2" id="KW-0378">Hydrolase</keyword>
<dbReference type="OrthoDB" id="9762324at2"/>
<dbReference type="GO" id="GO:0005737">
    <property type="term" value="C:cytoplasm"/>
    <property type="evidence" value="ECO:0007669"/>
    <property type="project" value="TreeGrafter"/>
</dbReference>
<dbReference type="GO" id="GO:0008484">
    <property type="term" value="F:sulfuric ester hydrolase activity"/>
    <property type="evidence" value="ECO:0007669"/>
    <property type="project" value="TreeGrafter"/>
</dbReference>
<evidence type="ECO:0000256" key="2">
    <source>
        <dbReference type="ARBA" id="ARBA00022801"/>
    </source>
</evidence>
<dbReference type="InterPro" id="IPR000917">
    <property type="entry name" value="Sulfatase_N"/>
</dbReference>
<dbReference type="Proteomes" id="UP000295636">
    <property type="component" value="Unassembled WGS sequence"/>
</dbReference>
<reference evidence="4 5" key="1">
    <citation type="submission" date="2019-03" db="EMBL/GenBank/DDBJ databases">
        <title>This is whole genome sequence of Paenibacillus sp MS74 strain.</title>
        <authorList>
            <person name="Trinh H.N."/>
        </authorList>
    </citation>
    <scope>NUCLEOTIDE SEQUENCE [LARGE SCALE GENOMIC DNA]</scope>
    <source>
        <strain evidence="4 5">MS74</strain>
    </source>
</reference>
<gene>
    <name evidence="4" type="ORF">E1757_24435</name>
</gene>
<keyword evidence="5" id="KW-1185">Reference proteome</keyword>
<dbReference type="EMBL" id="SMRT01000014">
    <property type="protein sequence ID" value="TDF94051.1"/>
    <property type="molecule type" value="Genomic_DNA"/>
</dbReference>
<sequence length="444" mass="50684">MSRKPNILFLMSDEHRADVTGFAGNNVIRTPNLDRLARTGAVFGNAYTPSPICIPGRQSMMAGQFPRTTGCEKYGQDLPPGHMTFSRRLAQYGYQTVVSGKLHHMGSDQMMGWTRRIGGDMQVMPPFIDNRQAEEYAKYDIPPQKWPQEKEVARAGIGRGPCVSHDEYAVQGAIQFIDDYFNSTYYDREQIQPLLLKVSVLQPHYPYLTSEEKFTYYLNRVVPYADEPLFDHPFLSRMPVKAGLHAMEREIRRATAAYYGMIETIDDYFGQVMDALEHVGQNLDDWIIIYTTDHGEMLGQHGVWEKQKFFEASARVPLVIRYPKRFDAGLHISENVNLCDLFATLCELCEVPAPPDLDSRSLVPLLSGDAAGWDNETVSQFGGTNLMIKRDHMKYQYYGPDSPEVLFDLRRDPGETVNFIADPQYAEQAERFRERAGELGFPWE</sequence>
<name>A0A4R5KFA5_9BACL</name>
<evidence type="ECO:0000313" key="4">
    <source>
        <dbReference type="EMBL" id="TDF94051.1"/>
    </source>
</evidence>
<evidence type="ECO:0000259" key="3">
    <source>
        <dbReference type="Pfam" id="PF00884"/>
    </source>
</evidence>
<dbReference type="SUPFAM" id="SSF53649">
    <property type="entry name" value="Alkaline phosphatase-like"/>
    <property type="match status" value="1"/>
</dbReference>
<dbReference type="RefSeq" id="WP_133233112.1">
    <property type="nucleotide sequence ID" value="NZ_SMRT01000014.1"/>
</dbReference>
<evidence type="ECO:0000256" key="1">
    <source>
        <dbReference type="ARBA" id="ARBA00022723"/>
    </source>
</evidence>
<dbReference type="Pfam" id="PF00884">
    <property type="entry name" value="Sulfatase"/>
    <property type="match status" value="1"/>
</dbReference>
<feature type="domain" description="Sulfatase N-terminal" evidence="3">
    <location>
        <begin position="5"/>
        <end position="348"/>
    </location>
</feature>
<proteinExistence type="predicted"/>